<reference evidence="4" key="1">
    <citation type="submission" date="2016-10" db="EMBL/GenBank/DDBJ databases">
        <authorList>
            <person name="Varghese N."/>
            <person name="Submissions S."/>
        </authorList>
    </citation>
    <scope>NUCLEOTIDE SEQUENCE [LARGE SCALE GENOMIC DNA]</scope>
    <source>
        <strain evidence="4">SUR2</strain>
    </source>
</reference>
<dbReference type="InterPro" id="IPR050640">
    <property type="entry name" value="Bact_2-comp_sensor_kinase"/>
</dbReference>
<dbReference type="GO" id="GO:0016020">
    <property type="term" value="C:membrane"/>
    <property type="evidence" value="ECO:0007669"/>
    <property type="project" value="InterPro"/>
</dbReference>
<dbReference type="STRING" id="1612149.SAMN05216324_13812"/>
<protein>
    <submittedName>
        <fullName evidence="3">Histidine kinase</fullName>
    </submittedName>
</protein>
<keyword evidence="3" id="KW-0808">Transferase</keyword>
<dbReference type="Pfam" id="PF06580">
    <property type="entry name" value="His_kinase"/>
    <property type="match status" value="1"/>
</dbReference>
<dbReference type="SUPFAM" id="SSF55874">
    <property type="entry name" value="ATPase domain of HSP90 chaperone/DNA topoisomerase II/histidine kinase"/>
    <property type="match status" value="1"/>
</dbReference>
<keyword evidence="4" id="KW-1185">Reference proteome</keyword>
<dbReference type="InterPro" id="IPR036890">
    <property type="entry name" value="HATPase_C_sf"/>
</dbReference>
<keyword evidence="3" id="KW-0418">Kinase</keyword>
<dbReference type="PANTHER" id="PTHR34220">
    <property type="entry name" value="SENSOR HISTIDINE KINASE YPDA"/>
    <property type="match status" value="1"/>
</dbReference>
<accession>A0A1K2IXC6</accession>
<dbReference type="PANTHER" id="PTHR34220:SF7">
    <property type="entry name" value="SENSOR HISTIDINE KINASE YPDA"/>
    <property type="match status" value="1"/>
</dbReference>
<sequence>MQQSEESFKLLVVFSCVSALVAVIMLFLFYRFTKIKNEILKEKLQEKLDNEVLINRAELLALRSQMNPHFVFNALNTVLYFIQQNDIRQSEDFLAKFSHLVRNFFEYSRKKDLSLQEELNFITHYLEIEKLRFEDKLSYGITVDENIDTENTRVPSMIIQPIVENAINHGIFHKSGNGNIQISFKEIHNSSYQITILDDGIGIKKSEEIYKDSKRQLYSKSTDVLEERLKLLKDGKQWKINYIIEDLAEINPKESGTKVTLTIEAL</sequence>
<evidence type="ECO:0000256" key="1">
    <source>
        <dbReference type="SAM" id="Phobius"/>
    </source>
</evidence>
<proteinExistence type="predicted"/>
<dbReference type="RefSeq" id="WP_072412931.1">
    <property type="nucleotide sequence ID" value="NZ_FPKW01000038.1"/>
</dbReference>
<dbReference type="OrthoDB" id="6190788at2"/>
<name>A0A1K2IXC6_9FLAO</name>
<organism evidence="3 4">
    <name type="scientific">Chryseobacterium limigenitum</name>
    <dbReference type="NCBI Taxonomy" id="1612149"/>
    <lineage>
        <taxon>Bacteria</taxon>
        <taxon>Pseudomonadati</taxon>
        <taxon>Bacteroidota</taxon>
        <taxon>Flavobacteriia</taxon>
        <taxon>Flavobacteriales</taxon>
        <taxon>Weeksellaceae</taxon>
        <taxon>Chryseobacterium group</taxon>
        <taxon>Chryseobacterium</taxon>
    </lineage>
</organism>
<dbReference type="AlphaFoldDB" id="A0A1K2IXC6"/>
<evidence type="ECO:0000259" key="2">
    <source>
        <dbReference type="Pfam" id="PF06580"/>
    </source>
</evidence>
<dbReference type="InterPro" id="IPR010559">
    <property type="entry name" value="Sig_transdc_His_kin_internal"/>
</dbReference>
<feature type="domain" description="Signal transduction histidine kinase internal region" evidence="2">
    <location>
        <begin position="57"/>
        <end position="137"/>
    </location>
</feature>
<feature type="transmembrane region" description="Helical" evidence="1">
    <location>
        <begin position="12"/>
        <end position="33"/>
    </location>
</feature>
<keyword evidence="1" id="KW-1133">Transmembrane helix</keyword>
<dbReference type="EMBL" id="FPKW01000038">
    <property type="protein sequence ID" value="SFZ97081.1"/>
    <property type="molecule type" value="Genomic_DNA"/>
</dbReference>
<dbReference type="Proteomes" id="UP000182034">
    <property type="component" value="Unassembled WGS sequence"/>
</dbReference>
<gene>
    <name evidence="3" type="ORF">SAMN05216324_13812</name>
</gene>
<dbReference type="GO" id="GO:0000155">
    <property type="term" value="F:phosphorelay sensor kinase activity"/>
    <property type="evidence" value="ECO:0007669"/>
    <property type="project" value="InterPro"/>
</dbReference>
<keyword evidence="1" id="KW-0812">Transmembrane</keyword>
<evidence type="ECO:0000313" key="3">
    <source>
        <dbReference type="EMBL" id="SFZ97081.1"/>
    </source>
</evidence>
<evidence type="ECO:0000313" key="4">
    <source>
        <dbReference type="Proteomes" id="UP000182034"/>
    </source>
</evidence>
<keyword evidence="1" id="KW-0472">Membrane</keyword>
<dbReference type="Gene3D" id="3.30.565.10">
    <property type="entry name" value="Histidine kinase-like ATPase, C-terminal domain"/>
    <property type="match status" value="1"/>
</dbReference>